<keyword evidence="4 7" id="KW-0812">Transmembrane</keyword>
<dbReference type="SUPFAM" id="SSF50182">
    <property type="entry name" value="Sm-like ribonucleoproteins"/>
    <property type="match status" value="1"/>
</dbReference>
<feature type="transmembrane region" description="Helical" evidence="7">
    <location>
        <begin position="133"/>
        <end position="154"/>
    </location>
</feature>
<reference evidence="12 13" key="1">
    <citation type="submission" date="2024-02" db="EMBL/GenBank/DDBJ databases">
        <title>New especies of Spiribacter isolated from saline water.</title>
        <authorList>
            <person name="Leon M.J."/>
            <person name="De La Haba R."/>
            <person name="Sanchez-Porro C."/>
            <person name="Ventosa A."/>
        </authorList>
    </citation>
    <scope>NUCLEOTIDE SEQUENCE [LARGE SCALE GENOMIC DNA]</scope>
    <source>
        <strain evidence="13">ag22IC6-390</strain>
    </source>
</reference>
<dbReference type="Gene3D" id="3.30.70.100">
    <property type="match status" value="1"/>
</dbReference>
<dbReference type="InterPro" id="IPR011014">
    <property type="entry name" value="MscS_channel_TM-2"/>
</dbReference>
<dbReference type="Pfam" id="PF21088">
    <property type="entry name" value="MS_channel_1st"/>
    <property type="match status" value="1"/>
</dbReference>
<feature type="transmembrane region" description="Helical" evidence="7">
    <location>
        <begin position="374"/>
        <end position="398"/>
    </location>
</feature>
<dbReference type="InterPro" id="IPR006685">
    <property type="entry name" value="MscS_channel_2nd"/>
</dbReference>
<evidence type="ECO:0000256" key="4">
    <source>
        <dbReference type="ARBA" id="ARBA00022692"/>
    </source>
</evidence>
<comment type="caution">
    <text evidence="12">The sequence shown here is derived from an EMBL/GenBank/DDBJ whole genome shotgun (WGS) entry which is preliminary data.</text>
</comment>
<feature type="domain" description="Mechanosensitive ion channel MscS" evidence="8">
    <location>
        <begin position="467"/>
        <end position="531"/>
    </location>
</feature>
<dbReference type="SUPFAM" id="SSF82861">
    <property type="entry name" value="Mechanosensitive channel protein MscS (YggB), transmembrane region"/>
    <property type="match status" value="1"/>
</dbReference>
<keyword evidence="3" id="KW-1003">Cell membrane</keyword>
<feature type="transmembrane region" description="Helical" evidence="7">
    <location>
        <begin position="244"/>
        <end position="273"/>
    </location>
</feature>
<dbReference type="Pfam" id="PF21082">
    <property type="entry name" value="MS_channel_3rd"/>
    <property type="match status" value="1"/>
</dbReference>
<accession>A0ABV3TC68</accession>
<dbReference type="EMBL" id="JBAKFM010000002">
    <property type="protein sequence ID" value="MEX0469232.1"/>
    <property type="molecule type" value="Genomic_DNA"/>
</dbReference>
<dbReference type="InterPro" id="IPR011066">
    <property type="entry name" value="MscS_channel_C_sf"/>
</dbReference>
<comment type="similarity">
    <text evidence="2">Belongs to the MscS (TC 1.A.23) family.</text>
</comment>
<sequence>MSIESMDIASFISAGREGLTQWANMLIAELSGLDRLIAATVSMESAVAAGRLVVFLALVTAVSQLTARRPGRALAGLEHWALASQGAMASIRRLLGLLGRLGIETLGIALMLGVGYALLMLGLVTGEVPRVAALHYLLALAMLRSLSMATRVALAPDYPGLRMVPLADAPAASWQASIKALLPLAVFGLVLVVPSIAVVLPATGQLLEAIVLALVLLQLKRLLASAHPPVSTVIRTQRARTPGMLSRGLLFVLGIAWHWGVGLAALILAAVALLGPPSALIDTGLAIGATIAIGLLAGLLGHWVGLFARSPMHVPPPARARLPMLEQRLRHWIPLIQRTANALITAAAVGLIGHVWGVWNLWAWLASPAGQSVVGALAGLLGVAILSLAAWLAAASWIEDRLNPDTGSGAPGAREKTLLALFRNALAIVIVTLGVMVALSELGIDIGPLLAGAGVIGLAVGFGAQKLVQDIITGVFIQLEDAIHTDDFITAAGISGTVERLSIRSLGLRDLTGTLHVVPFSSVDTVSNYTRDFGYHLGEYGVAYRENIGEVVNHLHKAYERLKADEAVGDAVTGALEVDGVTALADSSVNIRVRIRTAAGMQWAVGRAYNRLVKEVFDEAGIEIPYPHMTLYFGEDKTGNAPAARVALTQGGKPAAEDE</sequence>
<dbReference type="InterPro" id="IPR049142">
    <property type="entry name" value="MS_channel_1st"/>
</dbReference>
<dbReference type="Proteomes" id="UP001556709">
    <property type="component" value="Unassembled WGS sequence"/>
</dbReference>
<gene>
    <name evidence="12" type="ORF">V6X73_05780</name>
</gene>
<feature type="transmembrane region" description="Helical" evidence="7">
    <location>
        <begin position="285"/>
        <end position="308"/>
    </location>
</feature>
<feature type="transmembrane region" description="Helical" evidence="7">
    <location>
        <begin position="340"/>
        <end position="362"/>
    </location>
</feature>
<evidence type="ECO:0000259" key="10">
    <source>
        <dbReference type="Pfam" id="PF21088"/>
    </source>
</evidence>
<evidence type="ECO:0000256" key="6">
    <source>
        <dbReference type="ARBA" id="ARBA00023136"/>
    </source>
</evidence>
<keyword evidence="5 7" id="KW-1133">Transmembrane helix</keyword>
<evidence type="ECO:0000256" key="2">
    <source>
        <dbReference type="ARBA" id="ARBA00008017"/>
    </source>
</evidence>
<dbReference type="InterPro" id="IPR010920">
    <property type="entry name" value="LSM_dom_sf"/>
</dbReference>
<evidence type="ECO:0000256" key="5">
    <source>
        <dbReference type="ARBA" id="ARBA00022989"/>
    </source>
</evidence>
<feature type="domain" description="Moderate conductance mechanosensitive channel YbiO-like transmembrane helix 1" evidence="11">
    <location>
        <begin position="286"/>
        <end position="364"/>
    </location>
</feature>
<evidence type="ECO:0000259" key="8">
    <source>
        <dbReference type="Pfam" id="PF00924"/>
    </source>
</evidence>
<proteinExistence type="inferred from homology"/>
<organism evidence="12 13">
    <name type="scientific">Spiribacter pallidus</name>
    <dbReference type="NCBI Taxonomy" id="1987936"/>
    <lineage>
        <taxon>Bacteria</taxon>
        <taxon>Pseudomonadati</taxon>
        <taxon>Pseudomonadota</taxon>
        <taxon>Gammaproteobacteria</taxon>
        <taxon>Chromatiales</taxon>
        <taxon>Ectothiorhodospiraceae</taxon>
        <taxon>Spiribacter</taxon>
    </lineage>
</organism>
<evidence type="ECO:0000256" key="3">
    <source>
        <dbReference type="ARBA" id="ARBA00022475"/>
    </source>
</evidence>
<evidence type="ECO:0000256" key="7">
    <source>
        <dbReference type="SAM" id="Phobius"/>
    </source>
</evidence>
<name>A0ABV3TC68_9GAMM</name>
<protein>
    <submittedName>
        <fullName evidence="12">Mechanosensitive ion channel domain-containing protein</fullName>
    </submittedName>
</protein>
<evidence type="ECO:0000313" key="13">
    <source>
        <dbReference type="Proteomes" id="UP001556709"/>
    </source>
</evidence>
<evidence type="ECO:0000259" key="9">
    <source>
        <dbReference type="Pfam" id="PF21082"/>
    </source>
</evidence>
<dbReference type="Gene3D" id="2.30.30.60">
    <property type="match status" value="1"/>
</dbReference>
<feature type="transmembrane region" description="Helical" evidence="7">
    <location>
        <begin position="418"/>
        <end position="440"/>
    </location>
</feature>
<feature type="domain" description="Mechanosensitive ion channel transmembrane helices 2/3" evidence="10">
    <location>
        <begin position="425"/>
        <end position="465"/>
    </location>
</feature>
<feature type="transmembrane region" description="Helical" evidence="7">
    <location>
        <begin position="101"/>
        <end position="121"/>
    </location>
</feature>
<evidence type="ECO:0000256" key="1">
    <source>
        <dbReference type="ARBA" id="ARBA00004651"/>
    </source>
</evidence>
<dbReference type="PANTHER" id="PTHR30460:SF0">
    <property type="entry name" value="MODERATE CONDUCTANCE MECHANOSENSITIVE CHANNEL YBIO"/>
    <property type="match status" value="1"/>
</dbReference>
<dbReference type="PANTHER" id="PTHR30460">
    <property type="entry name" value="MODERATE CONDUCTANCE MECHANOSENSITIVE CHANNEL YBIO"/>
    <property type="match status" value="1"/>
</dbReference>
<dbReference type="InterPro" id="IPR045276">
    <property type="entry name" value="YbiO_bact"/>
</dbReference>
<feature type="transmembrane region" description="Helical" evidence="7">
    <location>
        <begin position="180"/>
        <end position="200"/>
    </location>
</feature>
<dbReference type="SUPFAM" id="SSF82689">
    <property type="entry name" value="Mechanosensitive channel protein MscS (YggB), C-terminal domain"/>
    <property type="match status" value="1"/>
</dbReference>
<dbReference type="InterPro" id="IPR057485">
    <property type="entry name" value="YbiO-like_TM1"/>
</dbReference>
<evidence type="ECO:0000259" key="11">
    <source>
        <dbReference type="Pfam" id="PF25392"/>
    </source>
</evidence>
<keyword evidence="6 7" id="KW-0472">Membrane</keyword>
<dbReference type="Pfam" id="PF00924">
    <property type="entry name" value="MS_channel_2nd"/>
    <property type="match status" value="1"/>
</dbReference>
<evidence type="ECO:0000313" key="12">
    <source>
        <dbReference type="EMBL" id="MEX0469232.1"/>
    </source>
</evidence>
<keyword evidence="13" id="KW-1185">Reference proteome</keyword>
<feature type="transmembrane region" description="Helical" evidence="7">
    <location>
        <begin position="446"/>
        <end position="464"/>
    </location>
</feature>
<dbReference type="Pfam" id="PF25392">
    <property type="entry name" value="MS_channel_TM1"/>
    <property type="match status" value="1"/>
</dbReference>
<dbReference type="Gene3D" id="1.10.287.1260">
    <property type="match status" value="1"/>
</dbReference>
<dbReference type="InterPro" id="IPR023408">
    <property type="entry name" value="MscS_beta-dom_sf"/>
</dbReference>
<dbReference type="RefSeq" id="WP_367958530.1">
    <property type="nucleotide sequence ID" value="NZ_JBAKFK010000002.1"/>
</dbReference>
<feature type="domain" description="Mechanosensitive ion channel MscS C-terminal" evidence="9">
    <location>
        <begin position="540"/>
        <end position="624"/>
    </location>
</feature>
<dbReference type="InterPro" id="IPR049278">
    <property type="entry name" value="MS_channel_C"/>
</dbReference>
<comment type="subcellular location">
    <subcellularLocation>
        <location evidence="1">Cell membrane</location>
        <topology evidence="1">Multi-pass membrane protein</topology>
    </subcellularLocation>
</comment>